<feature type="region of interest" description="Disordered" evidence="1">
    <location>
        <begin position="503"/>
        <end position="523"/>
    </location>
</feature>
<dbReference type="EMBL" id="VDMD01000001">
    <property type="protein sequence ID" value="TRM69700.1"/>
    <property type="molecule type" value="Genomic_DNA"/>
</dbReference>
<dbReference type="InterPro" id="IPR013745">
    <property type="entry name" value="Bit61/PRR5"/>
</dbReference>
<dbReference type="Proteomes" id="UP000320762">
    <property type="component" value="Unassembled WGS sequence"/>
</dbReference>
<evidence type="ECO:0000313" key="3">
    <source>
        <dbReference type="Proteomes" id="UP000320762"/>
    </source>
</evidence>
<feature type="region of interest" description="Disordered" evidence="1">
    <location>
        <begin position="439"/>
        <end position="491"/>
    </location>
</feature>
<dbReference type="OrthoDB" id="2290221at2759"/>
<evidence type="ECO:0000256" key="1">
    <source>
        <dbReference type="SAM" id="MobiDB-lite"/>
    </source>
</evidence>
<feature type="region of interest" description="Disordered" evidence="1">
    <location>
        <begin position="1"/>
        <end position="96"/>
    </location>
</feature>
<feature type="region of interest" description="Disordered" evidence="1">
    <location>
        <begin position="120"/>
        <end position="143"/>
    </location>
</feature>
<organism evidence="2 3">
    <name type="scientific">Schizophyllum amplum</name>
    <dbReference type="NCBI Taxonomy" id="97359"/>
    <lineage>
        <taxon>Eukaryota</taxon>
        <taxon>Fungi</taxon>
        <taxon>Dikarya</taxon>
        <taxon>Basidiomycota</taxon>
        <taxon>Agaricomycotina</taxon>
        <taxon>Agaricomycetes</taxon>
        <taxon>Agaricomycetidae</taxon>
        <taxon>Agaricales</taxon>
        <taxon>Schizophyllaceae</taxon>
        <taxon>Schizophyllum</taxon>
    </lineage>
</organism>
<dbReference type="STRING" id="97359.A0A550CY64"/>
<sequence>MAGWPPSPRRSHEHSRGRRSSEDHPWPNTAGTKGFLEVETAPRKRSASSDGPRVAADGGGGKRFLSSGAAEVPYIEKARGPDGGEKERGTGPRGLGALADKLHAHAAHHHHNRFHPAHLLHHHHHSDQPSTMATSPAKPHGRTYDSKLVTREMHRLGNLAHLPAGLAGAAAIAAPAVATANIPAPVPAASTSAGGDPWGALHVHVLPLFNGEPLRIPIEDLNVLVKRHIQTVVSAAPSKAIAALEHDLTELIASGMVTLNAKLVGVDDDKLLIRVVEIWGFFWDQVLPYVEGVLLPLQTDPLLSSLYRTPKQAKASQIRRTSSPTRHQSNLSASNLNSGSLPSIDVRTAALRAFRDRVIAPLAPRLHARLAAARDAPLASPSYQQPRLQQMLLVLSSQARARPQTTFSALTAPPTPPAPAEAAITDLLRTLRAPVHAHAHPAAPGAPSSFLAGGVPRDRRGRVGRRAGNWQGLSLDGLGDEVGAGGLTPRNDREREFLEALRSPDPEPDVRASAGGWGLGGGKEEIRGMEEIHGMEEEDDEPTDWDSAQAVVERMVGMNAATPTEASTRRRPT</sequence>
<dbReference type="GO" id="GO:0031932">
    <property type="term" value="C:TORC2 complex"/>
    <property type="evidence" value="ECO:0007669"/>
    <property type="project" value="TreeGrafter"/>
</dbReference>
<protein>
    <submittedName>
        <fullName evidence="2">HbrB-like-domain-containing protein</fullName>
    </submittedName>
</protein>
<accession>A0A550CY64</accession>
<proteinExistence type="predicted"/>
<feature type="compositionally biased region" description="Polar residues" evidence="1">
    <location>
        <begin position="314"/>
        <end position="328"/>
    </location>
</feature>
<gene>
    <name evidence="2" type="ORF">BD626DRAFT_16721</name>
</gene>
<feature type="compositionally biased region" description="Basic residues" evidence="1">
    <location>
        <begin position="9"/>
        <end position="18"/>
    </location>
</feature>
<dbReference type="AlphaFoldDB" id="A0A550CY64"/>
<feature type="compositionally biased region" description="Low complexity" evidence="1">
    <location>
        <begin position="439"/>
        <end position="455"/>
    </location>
</feature>
<keyword evidence="3" id="KW-1185">Reference proteome</keyword>
<dbReference type="PANTHER" id="PTHR32428">
    <property type="entry name" value="TARGET OF RAPAMYCIN COMPLEX 2 SUBUNIT BIT61-RELATED"/>
    <property type="match status" value="1"/>
</dbReference>
<reference evidence="2 3" key="1">
    <citation type="journal article" date="2019" name="New Phytol.">
        <title>Comparative genomics reveals unique wood-decay strategies and fruiting body development in the Schizophyllaceae.</title>
        <authorList>
            <person name="Almasi E."/>
            <person name="Sahu N."/>
            <person name="Krizsan K."/>
            <person name="Balint B."/>
            <person name="Kovacs G.M."/>
            <person name="Kiss B."/>
            <person name="Cseklye J."/>
            <person name="Drula E."/>
            <person name="Henrissat B."/>
            <person name="Nagy I."/>
            <person name="Chovatia M."/>
            <person name="Adam C."/>
            <person name="LaButti K."/>
            <person name="Lipzen A."/>
            <person name="Riley R."/>
            <person name="Grigoriev I.V."/>
            <person name="Nagy L.G."/>
        </authorList>
    </citation>
    <scope>NUCLEOTIDE SEQUENCE [LARGE SCALE GENOMIC DNA]</scope>
    <source>
        <strain evidence="2 3">NL-1724</strain>
    </source>
</reference>
<comment type="caution">
    <text evidence="2">The sequence shown here is derived from an EMBL/GenBank/DDBJ whole genome shotgun (WGS) entry which is preliminary data.</text>
</comment>
<feature type="region of interest" description="Disordered" evidence="1">
    <location>
        <begin position="314"/>
        <end position="336"/>
    </location>
</feature>
<name>A0A550CY64_9AGAR</name>
<dbReference type="PANTHER" id="PTHR32428:SF2">
    <property type="entry name" value="TARGET OF RAPAMYCIN COMPLEX 2 SUBUNIT BIT61-RELATED"/>
    <property type="match status" value="1"/>
</dbReference>
<dbReference type="GO" id="GO:0038203">
    <property type="term" value="P:TORC2 signaling"/>
    <property type="evidence" value="ECO:0007669"/>
    <property type="project" value="TreeGrafter"/>
</dbReference>
<feature type="compositionally biased region" description="Basic and acidic residues" evidence="1">
    <location>
        <begin position="74"/>
        <end position="90"/>
    </location>
</feature>
<dbReference type="Pfam" id="PF08539">
    <property type="entry name" value="HbrB"/>
    <property type="match status" value="1"/>
</dbReference>
<evidence type="ECO:0000313" key="2">
    <source>
        <dbReference type="EMBL" id="TRM69700.1"/>
    </source>
</evidence>